<dbReference type="InterPro" id="IPR012337">
    <property type="entry name" value="RNaseH-like_sf"/>
</dbReference>
<evidence type="ECO:0000313" key="2">
    <source>
        <dbReference type="EMBL" id="KAJ8869564.1"/>
    </source>
</evidence>
<dbReference type="SUPFAM" id="SSF53098">
    <property type="entry name" value="Ribonuclease H-like"/>
    <property type="match status" value="1"/>
</dbReference>
<organism evidence="2 3">
    <name type="scientific">Dryococelus australis</name>
    <dbReference type="NCBI Taxonomy" id="614101"/>
    <lineage>
        <taxon>Eukaryota</taxon>
        <taxon>Metazoa</taxon>
        <taxon>Ecdysozoa</taxon>
        <taxon>Arthropoda</taxon>
        <taxon>Hexapoda</taxon>
        <taxon>Insecta</taxon>
        <taxon>Pterygota</taxon>
        <taxon>Neoptera</taxon>
        <taxon>Polyneoptera</taxon>
        <taxon>Phasmatodea</taxon>
        <taxon>Verophasmatodea</taxon>
        <taxon>Anareolatae</taxon>
        <taxon>Phasmatidae</taxon>
        <taxon>Eurycanthinae</taxon>
        <taxon>Dryococelus</taxon>
    </lineage>
</organism>
<dbReference type="EMBL" id="JARBHB010000013">
    <property type="protein sequence ID" value="KAJ8869564.1"/>
    <property type="molecule type" value="Genomic_DNA"/>
</dbReference>
<dbReference type="PANTHER" id="PTHR46169:SF29">
    <property type="entry name" value="DNA REPLICATION-RELATED ELEMENT FACTOR, ISOFORM A"/>
    <property type="match status" value="1"/>
</dbReference>
<dbReference type="InterPro" id="IPR052717">
    <property type="entry name" value="Vacuolar_transposase_reg"/>
</dbReference>
<gene>
    <name evidence="2" type="ORF">PR048_028555</name>
</gene>
<proteinExistence type="predicted"/>
<dbReference type="InterPro" id="IPR008906">
    <property type="entry name" value="HATC_C_dom"/>
</dbReference>
<accession>A0ABQ9GEN8</accession>
<name>A0ABQ9GEN8_9NEOP</name>
<protein>
    <recommendedName>
        <fullName evidence="1">HAT C-terminal dimerisation domain-containing protein</fullName>
    </recommendedName>
</protein>
<dbReference type="Pfam" id="PF05699">
    <property type="entry name" value="Dimer_Tnp_hAT"/>
    <property type="match status" value="1"/>
</dbReference>
<dbReference type="Proteomes" id="UP001159363">
    <property type="component" value="Chromosome 12"/>
</dbReference>
<comment type="caution">
    <text evidence="2">The sequence shown here is derived from an EMBL/GenBank/DDBJ whole genome shotgun (WGS) entry which is preliminary data.</text>
</comment>
<feature type="domain" description="HAT C-terminal dimerisation" evidence="1">
    <location>
        <begin position="314"/>
        <end position="369"/>
    </location>
</feature>
<evidence type="ECO:0000259" key="1">
    <source>
        <dbReference type="Pfam" id="PF05699"/>
    </source>
</evidence>
<sequence>MSLSLSITSDGWTSAGVDKYVSITCQYLTPQYMGNSFTNESNTSQNISAALCQALEDWGIPVQDSAIPLYCVTDNGANFISAATRSFTPLRKKQQEWPRYLQRRSITARESLHSMQRKLELPELEVIQYIDTRWSREPQMLKRVLEMQATLSAEMASPKNTSDVQMLAPQEWRHMSGLVEILQPLADAREELSGDSCPTLSMVIPTLHCLESHLTRCIQHKTEGIMFARNLLKALKSKFGIYKEDSVYLPAMIADLIFRRALVNKVVAKLNVEVNICQDQVIQKSSSSTSLWSAFEELPNESKCGDCILKLEVHRQKKNYPLLWWGESRNIYPKVSKIALKYLGIPASRVSSERLFSTAGATICSQNMSGDKIFLHDKAKYF</sequence>
<feature type="non-terminal residue" evidence="2">
    <location>
        <position position="382"/>
    </location>
</feature>
<evidence type="ECO:0000313" key="3">
    <source>
        <dbReference type="Proteomes" id="UP001159363"/>
    </source>
</evidence>
<dbReference type="PANTHER" id="PTHR46169">
    <property type="entry name" value="DNA REPLICATION-RELATED ELEMENT FACTOR, ISOFORM A"/>
    <property type="match status" value="1"/>
</dbReference>
<reference evidence="2 3" key="1">
    <citation type="submission" date="2023-02" db="EMBL/GenBank/DDBJ databases">
        <title>LHISI_Scaffold_Assembly.</title>
        <authorList>
            <person name="Stuart O.P."/>
            <person name="Cleave R."/>
            <person name="Magrath M.J.L."/>
            <person name="Mikheyev A.S."/>
        </authorList>
    </citation>
    <scope>NUCLEOTIDE SEQUENCE [LARGE SCALE GENOMIC DNA]</scope>
    <source>
        <strain evidence="2">Daus_M_001</strain>
        <tissue evidence="2">Leg muscle</tissue>
    </source>
</reference>
<keyword evidence="3" id="KW-1185">Reference proteome</keyword>